<dbReference type="InterPro" id="IPR036865">
    <property type="entry name" value="CRAL-TRIO_dom_sf"/>
</dbReference>
<comment type="caution">
    <text evidence="8">The sequence shown here is derived from an EMBL/GenBank/DDBJ whole genome shotgun (WGS) entry which is preliminary data.</text>
</comment>
<dbReference type="AlphaFoldDB" id="A0A835DK29"/>
<dbReference type="EMBL" id="JABCRI010000005">
    <property type="protein sequence ID" value="KAF8406468.1"/>
    <property type="molecule type" value="Genomic_DNA"/>
</dbReference>
<dbReference type="SUPFAM" id="SSF52087">
    <property type="entry name" value="CRAL/TRIO domain"/>
    <property type="match status" value="1"/>
</dbReference>
<dbReference type="InterPro" id="IPR036273">
    <property type="entry name" value="CRAL/TRIO_N_dom_sf"/>
</dbReference>
<dbReference type="OrthoDB" id="1434354at2759"/>
<sequence length="680" mass="77405">MSGPLERSARPGLERSDIENSEDERKTRIGSLKKKAINASTKFRHSLTKRGRRNSRVMSVSIEDVHDAEELQAVDAFRQALILEELLPSRHDDYHMMLRFLKARKFDIEKTKQMWADMIQWRKEFGADTILEDFELKEIDEVLEHYPQGHHGVDKDGRPVYIERLGKVDPNKLMQATTMDRYVKYHVQEFERTFVVKFPACSLAAKKHIDQSTTILDVQGVGLKNFNKAARELITRLQKIDGDNYPETLCRMFIINAGPGFRMLWNTIKTFLDPKTTAKIHVLGNKFQSKLLEVIDASELPEFLGGTCNCAVQGGCMRSDKGPWKDPEILKMVQNGDAKCTRKIMTLGTDEKTISEDEIVYPKGCDTSNGETVSNVDDLRSHSPRFPREYIEHPQLSPVHEEVHIGRYGHRAYEYDNFIPVVDKAVDATWHKVVESDKFSRSKGFYTMHDTCKSPEGISTQIFNGIMAFVMGIVAMIRLTRSMPKKLTDANLYSNSVYYADTMIKGQTYPQQLPAPTISSTEYLSVMKHMADLEDKVSVLSMKPAAMPAEKEEMLNAAISRVDALEQELLATKKALKDAFVRQEELLAYIDKKKKKKKKLNPFSCRSDQVKAGNPPPERRVQGNGVDRKYLSKPLVERWFPPAPTEALGSMSQEFPRFLTLRVLGCKGIQSIASLQKLNV</sequence>
<accession>A0A835DK29</accession>
<dbReference type="Pfam" id="PF03765">
    <property type="entry name" value="CRAL_TRIO_N"/>
    <property type="match status" value="1"/>
</dbReference>
<feature type="domain" description="CRAL-TRIO" evidence="7">
    <location>
        <begin position="138"/>
        <end position="312"/>
    </location>
</feature>
<dbReference type="OMA" id="GTIMEDF"/>
<feature type="compositionally biased region" description="Basic and acidic residues" evidence="6">
    <location>
        <begin position="7"/>
        <end position="27"/>
    </location>
</feature>
<evidence type="ECO:0000256" key="5">
    <source>
        <dbReference type="ARBA" id="ARBA00038020"/>
    </source>
</evidence>
<keyword evidence="3" id="KW-0653">Protein transport</keyword>
<name>A0A835DK29_TETSI</name>
<comment type="subcellular location">
    <subcellularLocation>
        <location evidence="1">Cell membrane</location>
        <topology evidence="1">Peripheral membrane protein</topology>
    </subcellularLocation>
    <subcellularLocation>
        <location evidence="2">Golgi apparatus membrane</location>
        <topology evidence="2">Peripheral membrane protein</topology>
    </subcellularLocation>
</comment>
<dbReference type="Pfam" id="PF00650">
    <property type="entry name" value="CRAL_TRIO"/>
    <property type="match status" value="1"/>
</dbReference>
<evidence type="ECO:0000256" key="2">
    <source>
        <dbReference type="ARBA" id="ARBA00004395"/>
    </source>
</evidence>
<dbReference type="GO" id="GO:0000139">
    <property type="term" value="C:Golgi membrane"/>
    <property type="evidence" value="ECO:0007669"/>
    <property type="project" value="UniProtKB-SubCell"/>
</dbReference>
<keyword evidence="9" id="KW-1185">Reference proteome</keyword>
<dbReference type="PRINTS" id="PR00180">
    <property type="entry name" value="CRETINALDHBP"/>
</dbReference>
<dbReference type="InterPro" id="IPR001251">
    <property type="entry name" value="CRAL-TRIO_dom"/>
</dbReference>
<evidence type="ECO:0000256" key="3">
    <source>
        <dbReference type="ARBA" id="ARBA00022927"/>
    </source>
</evidence>
<organism evidence="8 9">
    <name type="scientific">Tetracentron sinense</name>
    <name type="common">Spur-leaf</name>
    <dbReference type="NCBI Taxonomy" id="13715"/>
    <lineage>
        <taxon>Eukaryota</taxon>
        <taxon>Viridiplantae</taxon>
        <taxon>Streptophyta</taxon>
        <taxon>Embryophyta</taxon>
        <taxon>Tracheophyta</taxon>
        <taxon>Spermatophyta</taxon>
        <taxon>Magnoliopsida</taxon>
        <taxon>Trochodendrales</taxon>
        <taxon>Trochodendraceae</taxon>
        <taxon>Tetracentron</taxon>
    </lineage>
</organism>
<comment type="similarity">
    <text evidence="5">Belongs to the SFH family.</text>
</comment>
<dbReference type="GO" id="GO:0005886">
    <property type="term" value="C:plasma membrane"/>
    <property type="evidence" value="ECO:0007669"/>
    <property type="project" value="UniProtKB-SubCell"/>
</dbReference>
<evidence type="ECO:0000259" key="7">
    <source>
        <dbReference type="PROSITE" id="PS50191"/>
    </source>
</evidence>
<dbReference type="CDD" id="cd00170">
    <property type="entry name" value="SEC14"/>
    <property type="match status" value="1"/>
</dbReference>
<evidence type="ECO:0000313" key="9">
    <source>
        <dbReference type="Proteomes" id="UP000655225"/>
    </source>
</evidence>
<dbReference type="Gene3D" id="1.10.8.20">
    <property type="entry name" value="N-terminal domain of phosphatidylinositol transfer protein sec14p"/>
    <property type="match status" value="1"/>
</dbReference>
<dbReference type="PANTHER" id="PTHR45657">
    <property type="entry name" value="CRAL-TRIO DOMAIN-CONTAINING PROTEIN YKL091C-RELATED"/>
    <property type="match status" value="1"/>
</dbReference>
<dbReference type="SMART" id="SM00516">
    <property type="entry name" value="SEC14"/>
    <property type="match status" value="1"/>
</dbReference>
<evidence type="ECO:0000256" key="1">
    <source>
        <dbReference type="ARBA" id="ARBA00004202"/>
    </source>
</evidence>
<evidence type="ECO:0000256" key="4">
    <source>
        <dbReference type="ARBA" id="ARBA00023034"/>
    </source>
</evidence>
<dbReference type="GO" id="GO:0015031">
    <property type="term" value="P:protein transport"/>
    <property type="evidence" value="ECO:0007669"/>
    <property type="project" value="UniProtKB-KW"/>
</dbReference>
<proteinExistence type="inferred from homology"/>
<feature type="region of interest" description="Disordered" evidence="6">
    <location>
        <begin position="1"/>
        <end position="28"/>
    </location>
</feature>
<evidence type="ECO:0000313" key="8">
    <source>
        <dbReference type="EMBL" id="KAF8406468.1"/>
    </source>
</evidence>
<dbReference type="InterPro" id="IPR051026">
    <property type="entry name" value="PI/PC_transfer"/>
</dbReference>
<dbReference type="InterPro" id="IPR011074">
    <property type="entry name" value="CRAL/TRIO_N_dom"/>
</dbReference>
<dbReference type="SUPFAM" id="SSF46938">
    <property type="entry name" value="CRAL/TRIO N-terminal domain"/>
    <property type="match status" value="1"/>
</dbReference>
<gene>
    <name evidence="8" type="ORF">HHK36_008555</name>
</gene>
<reference evidence="8 9" key="1">
    <citation type="submission" date="2020-04" db="EMBL/GenBank/DDBJ databases">
        <title>Plant Genome Project.</title>
        <authorList>
            <person name="Zhang R.-G."/>
        </authorList>
    </citation>
    <scope>NUCLEOTIDE SEQUENCE [LARGE SCALE GENOMIC DNA]</scope>
    <source>
        <strain evidence="8">YNK0</strain>
        <tissue evidence="8">Leaf</tissue>
    </source>
</reference>
<keyword evidence="3" id="KW-0813">Transport</keyword>
<evidence type="ECO:0000256" key="6">
    <source>
        <dbReference type="SAM" id="MobiDB-lite"/>
    </source>
</evidence>
<dbReference type="FunFam" id="3.40.525.10:FF:000011">
    <property type="entry name" value="SEC14 cytosolic factor"/>
    <property type="match status" value="1"/>
</dbReference>
<feature type="region of interest" description="Disordered" evidence="6">
    <location>
        <begin position="605"/>
        <end position="625"/>
    </location>
</feature>
<dbReference type="PROSITE" id="PS50191">
    <property type="entry name" value="CRAL_TRIO"/>
    <property type="match status" value="1"/>
</dbReference>
<dbReference type="PANTHER" id="PTHR45657:SF1">
    <property type="entry name" value="CRAL-TRIO DOMAIN-CONTAINING PROTEIN YKL091C-RELATED"/>
    <property type="match status" value="1"/>
</dbReference>
<dbReference type="SMART" id="SM01100">
    <property type="entry name" value="CRAL_TRIO_N"/>
    <property type="match status" value="1"/>
</dbReference>
<dbReference type="Proteomes" id="UP000655225">
    <property type="component" value="Unassembled WGS sequence"/>
</dbReference>
<keyword evidence="4" id="KW-0333">Golgi apparatus</keyword>
<dbReference type="Gene3D" id="3.40.525.10">
    <property type="entry name" value="CRAL-TRIO lipid binding domain"/>
    <property type="match status" value="1"/>
</dbReference>
<protein>
    <recommendedName>
        <fullName evidence="7">CRAL-TRIO domain-containing protein</fullName>
    </recommendedName>
</protein>